<reference evidence="2 3" key="1">
    <citation type="journal article" date="2013" name="Mar. Genomics">
        <title>Expression of sulfatases in Rhodopirellula baltica and the diversity of sulfatases in the genus Rhodopirellula.</title>
        <authorList>
            <person name="Wegner C.E."/>
            <person name="Richter-Heitmann T."/>
            <person name="Klindworth A."/>
            <person name="Klockow C."/>
            <person name="Richter M."/>
            <person name="Achstetter T."/>
            <person name="Glockner F.O."/>
            <person name="Harder J."/>
        </authorList>
    </citation>
    <scope>NUCLEOTIDE SEQUENCE [LARGE SCALE GENOMIC DNA]</scope>
    <source>
        <strain evidence="2 3">SWK14</strain>
    </source>
</reference>
<evidence type="ECO:0000313" key="3">
    <source>
        <dbReference type="Proteomes" id="UP000010959"/>
    </source>
</evidence>
<evidence type="ECO:0000313" key="2">
    <source>
        <dbReference type="EMBL" id="ELP33694.1"/>
    </source>
</evidence>
<gene>
    <name evidence="2" type="ORF">RBSWK_02382</name>
</gene>
<dbReference type="Proteomes" id="UP000010959">
    <property type="component" value="Unassembled WGS sequence"/>
</dbReference>
<comment type="caution">
    <text evidence="2">The sequence shown here is derived from an EMBL/GenBank/DDBJ whole genome shotgun (WGS) entry which is preliminary data.</text>
</comment>
<feature type="region of interest" description="Disordered" evidence="1">
    <location>
        <begin position="1"/>
        <end position="22"/>
    </location>
</feature>
<protein>
    <submittedName>
        <fullName evidence="2">Uncharacterized protein</fullName>
    </submittedName>
</protein>
<sequence>MSATIARVGMRSHHGRSNTGRLLVTEAIRRALAESDPFTEELSPPPWSGIR</sequence>
<accession>L7CHE6</accession>
<dbReference type="AlphaFoldDB" id="L7CHE6"/>
<evidence type="ECO:0000256" key="1">
    <source>
        <dbReference type="SAM" id="MobiDB-lite"/>
    </source>
</evidence>
<organism evidence="2 3">
    <name type="scientific">Rhodopirellula baltica SWK14</name>
    <dbReference type="NCBI Taxonomy" id="993516"/>
    <lineage>
        <taxon>Bacteria</taxon>
        <taxon>Pseudomonadati</taxon>
        <taxon>Planctomycetota</taxon>
        <taxon>Planctomycetia</taxon>
        <taxon>Pirellulales</taxon>
        <taxon>Pirellulaceae</taxon>
        <taxon>Rhodopirellula</taxon>
    </lineage>
</organism>
<name>L7CHE6_RHOBT</name>
<proteinExistence type="predicted"/>
<dbReference type="EMBL" id="AMWG01000048">
    <property type="protein sequence ID" value="ELP33694.1"/>
    <property type="molecule type" value="Genomic_DNA"/>
</dbReference>